<protein>
    <submittedName>
        <fullName evidence="1">Uncharacterized protein</fullName>
    </submittedName>
</protein>
<organism evidence="1 2">
    <name type="scientific">Brassica carinata</name>
    <name type="common">Ethiopian mustard</name>
    <name type="synonym">Abyssinian cabbage</name>
    <dbReference type="NCBI Taxonomy" id="52824"/>
    <lineage>
        <taxon>Eukaryota</taxon>
        <taxon>Viridiplantae</taxon>
        <taxon>Streptophyta</taxon>
        <taxon>Embryophyta</taxon>
        <taxon>Tracheophyta</taxon>
        <taxon>Spermatophyta</taxon>
        <taxon>Magnoliopsida</taxon>
        <taxon>eudicotyledons</taxon>
        <taxon>Gunneridae</taxon>
        <taxon>Pentapetalae</taxon>
        <taxon>rosids</taxon>
        <taxon>malvids</taxon>
        <taxon>Brassicales</taxon>
        <taxon>Brassicaceae</taxon>
        <taxon>Brassiceae</taxon>
        <taxon>Brassica</taxon>
    </lineage>
</organism>
<reference evidence="1 2" key="1">
    <citation type="submission" date="2020-02" db="EMBL/GenBank/DDBJ databases">
        <authorList>
            <person name="Ma Q."/>
            <person name="Huang Y."/>
            <person name="Song X."/>
            <person name="Pei D."/>
        </authorList>
    </citation>
    <scope>NUCLEOTIDE SEQUENCE [LARGE SCALE GENOMIC DNA]</scope>
    <source>
        <strain evidence="1">Sxm20200214</strain>
        <tissue evidence="1">Leaf</tissue>
    </source>
</reference>
<sequence>MSWRQIAEDSEYNCNNERQMAQRRRSNARLHWYMVQQEQRRDENLLHNKYMLSTLLAKSPPKSS</sequence>
<gene>
    <name evidence="1" type="ORF">Bca52824_058218</name>
</gene>
<proteinExistence type="predicted"/>
<name>A0A8X7QSE9_BRACI</name>
<dbReference type="Proteomes" id="UP000886595">
    <property type="component" value="Unassembled WGS sequence"/>
</dbReference>
<evidence type="ECO:0000313" key="1">
    <source>
        <dbReference type="EMBL" id="KAG2275663.1"/>
    </source>
</evidence>
<dbReference type="OrthoDB" id="10331926at2759"/>
<comment type="caution">
    <text evidence="1">The sequence shown here is derived from an EMBL/GenBank/DDBJ whole genome shotgun (WGS) entry which is preliminary data.</text>
</comment>
<keyword evidence="2" id="KW-1185">Reference proteome</keyword>
<dbReference type="AlphaFoldDB" id="A0A8X7QSE9"/>
<accession>A0A8X7QSE9</accession>
<evidence type="ECO:0000313" key="2">
    <source>
        <dbReference type="Proteomes" id="UP000886595"/>
    </source>
</evidence>
<dbReference type="EMBL" id="JAAMPC010000012">
    <property type="protein sequence ID" value="KAG2275663.1"/>
    <property type="molecule type" value="Genomic_DNA"/>
</dbReference>